<sequence length="112" mass="12908">MPSSLEIVIDGATRRFRATAKVVTCEVCEGADHIVCPWGIVIPALLRPSVRSEEGIREMCYPLTRAKDMRIGPGAFFSRRIELECYEDWIEYMQEEQESEDDQLQWQVRLGV</sequence>
<dbReference type="HOGENOM" id="CLU_2224334_0_0_1"/>
<dbReference type="AlphaFoldDB" id="A0A0C9SJZ7"/>
<proteinExistence type="predicted"/>
<evidence type="ECO:0000313" key="2">
    <source>
        <dbReference type="Proteomes" id="UP000053263"/>
    </source>
</evidence>
<organism evidence="1 2">
    <name type="scientific">Plicaturopsis crispa FD-325 SS-3</name>
    <dbReference type="NCBI Taxonomy" id="944288"/>
    <lineage>
        <taxon>Eukaryota</taxon>
        <taxon>Fungi</taxon>
        <taxon>Dikarya</taxon>
        <taxon>Basidiomycota</taxon>
        <taxon>Agaricomycotina</taxon>
        <taxon>Agaricomycetes</taxon>
        <taxon>Agaricomycetidae</taxon>
        <taxon>Amylocorticiales</taxon>
        <taxon>Amylocorticiaceae</taxon>
        <taxon>Plicatura</taxon>
        <taxon>Plicaturopsis crispa</taxon>
    </lineage>
</organism>
<dbReference type="EMBL" id="KN832611">
    <property type="protein sequence ID" value="KII82856.1"/>
    <property type="molecule type" value="Genomic_DNA"/>
</dbReference>
<gene>
    <name evidence="1" type="ORF">PLICRDRAFT_684824</name>
</gene>
<dbReference type="Proteomes" id="UP000053263">
    <property type="component" value="Unassembled WGS sequence"/>
</dbReference>
<evidence type="ECO:0000313" key="1">
    <source>
        <dbReference type="EMBL" id="KII82856.1"/>
    </source>
</evidence>
<accession>A0A0C9SJZ7</accession>
<keyword evidence="2" id="KW-1185">Reference proteome</keyword>
<protein>
    <submittedName>
        <fullName evidence="1">Unplaced genomic scaffold PLICRscaffold_58, whole genome shotgun sequence</fullName>
    </submittedName>
</protein>
<reference evidence="1 2" key="1">
    <citation type="submission" date="2014-06" db="EMBL/GenBank/DDBJ databases">
        <title>Evolutionary Origins and Diversification of the Mycorrhizal Mutualists.</title>
        <authorList>
            <consortium name="DOE Joint Genome Institute"/>
            <consortium name="Mycorrhizal Genomics Consortium"/>
            <person name="Kohler A."/>
            <person name="Kuo A."/>
            <person name="Nagy L.G."/>
            <person name="Floudas D."/>
            <person name="Copeland A."/>
            <person name="Barry K.W."/>
            <person name="Cichocki N."/>
            <person name="Veneault-Fourrey C."/>
            <person name="LaButti K."/>
            <person name="Lindquist E.A."/>
            <person name="Lipzen A."/>
            <person name="Lundell T."/>
            <person name="Morin E."/>
            <person name="Murat C."/>
            <person name="Riley R."/>
            <person name="Ohm R."/>
            <person name="Sun H."/>
            <person name="Tunlid A."/>
            <person name="Henrissat B."/>
            <person name="Grigoriev I.V."/>
            <person name="Hibbett D.S."/>
            <person name="Martin F."/>
        </authorList>
    </citation>
    <scope>NUCLEOTIDE SEQUENCE [LARGE SCALE GENOMIC DNA]</scope>
    <source>
        <strain evidence="1 2">FD-325 SS-3</strain>
    </source>
</reference>
<name>A0A0C9SJZ7_PLICR</name>